<dbReference type="STRING" id="589385.SAMN05421504_101397"/>
<dbReference type="OrthoDB" id="286404at2"/>
<dbReference type="PANTHER" id="PTHR42879:SF2">
    <property type="entry name" value="3-OXOACYL-[ACYL-CARRIER-PROTEIN] REDUCTASE FABG"/>
    <property type="match status" value="1"/>
</dbReference>
<evidence type="ECO:0000313" key="2">
    <source>
        <dbReference type="EMBL" id="SDW36711.1"/>
    </source>
</evidence>
<dbReference type="InterPro" id="IPR002347">
    <property type="entry name" value="SDR_fam"/>
</dbReference>
<keyword evidence="3" id="KW-1185">Reference proteome</keyword>
<dbReference type="Proteomes" id="UP000199515">
    <property type="component" value="Unassembled WGS sequence"/>
</dbReference>
<evidence type="ECO:0000313" key="3">
    <source>
        <dbReference type="Proteomes" id="UP000199515"/>
    </source>
</evidence>
<dbReference type="PANTHER" id="PTHR42879">
    <property type="entry name" value="3-OXOACYL-(ACYL-CARRIER-PROTEIN) REDUCTASE"/>
    <property type="match status" value="1"/>
</dbReference>
<dbReference type="InterPro" id="IPR036291">
    <property type="entry name" value="NAD(P)-bd_dom_sf"/>
</dbReference>
<dbReference type="EMBL" id="FNON01000001">
    <property type="protein sequence ID" value="SDW36711.1"/>
    <property type="molecule type" value="Genomic_DNA"/>
</dbReference>
<dbReference type="SUPFAM" id="SSF51735">
    <property type="entry name" value="NAD(P)-binding Rossmann-fold domains"/>
    <property type="match status" value="1"/>
</dbReference>
<reference evidence="2 3" key="1">
    <citation type="submission" date="2016-10" db="EMBL/GenBank/DDBJ databases">
        <authorList>
            <person name="de Groot N.N."/>
        </authorList>
    </citation>
    <scope>NUCLEOTIDE SEQUENCE [LARGE SCALE GENOMIC DNA]</scope>
    <source>
        <strain evidence="2 3">CPCC 202699</strain>
    </source>
</reference>
<proteinExistence type="inferred from homology"/>
<dbReference type="PRINTS" id="PR00081">
    <property type="entry name" value="GDHRDH"/>
</dbReference>
<name>A0A1H2SYK1_9PSEU</name>
<dbReference type="AlphaFoldDB" id="A0A1H2SYK1"/>
<sequence length="255" mass="26664">MTSTVALVSGASRGIGAAIARGLARRGHHVIVNYHRNADAGKRVVADIEAAGGTAQAEQADVCDEEQVAALVDRVRAEHGRVDVLVCNANTVQPPFEPLASLPWDKFAGKVVGELAGSYHLTQRVLPIMREQRAGRIVYISSTLADMVGMIAAHSTAKAALNTYSRHVAADAGQYGVTVNTIALGAVNTDATAAVFDDDRRASFAQRSVHGRVLEPEDIGAAVALLTDGGFGSVTGQVIRLDAGFDVLNQQLAAS</sequence>
<dbReference type="Gene3D" id="3.40.50.720">
    <property type="entry name" value="NAD(P)-binding Rossmann-like Domain"/>
    <property type="match status" value="1"/>
</dbReference>
<comment type="similarity">
    <text evidence="1">Belongs to the short-chain dehydrogenases/reductases (SDR) family.</text>
</comment>
<dbReference type="Pfam" id="PF13561">
    <property type="entry name" value="adh_short_C2"/>
    <property type="match status" value="1"/>
</dbReference>
<evidence type="ECO:0000256" key="1">
    <source>
        <dbReference type="ARBA" id="ARBA00006484"/>
    </source>
</evidence>
<dbReference type="InterPro" id="IPR050259">
    <property type="entry name" value="SDR"/>
</dbReference>
<organism evidence="2 3">
    <name type="scientific">Amycolatopsis xylanica</name>
    <dbReference type="NCBI Taxonomy" id="589385"/>
    <lineage>
        <taxon>Bacteria</taxon>
        <taxon>Bacillati</taxon>
        <taxon>Actinomycetota</taxon>
        <taxon>Actinomycetes</taxon>
        <taxon>Pseudonocardiales</taxon>
        <taxon>Pseudonocardiaceae</taxon>
        <taxon>Amycolatopsis</taxon>
    </lineage>
</organism>
<gene>
    <name evidence="2" type="ORF">SAMN05421504_101397</name>
</gene>
<protein>
    <submittedName>
        <fullName evidence="2">3-oxoacyl-[acyl-carrier protein] reductase</fullName>
    </submittedName>
</protein>
<dbReference type="RefSeq" id="WP_091285793.1">
    <property type="nucleotide sequence ID" value="NZ_FNON01000001.1"/>
</dbReference>
<accession>A0A1H2SYK1</accession>